<proteinExistence type="predicted"/>
<feature type="compositionally biased region" description="Pro residues" evidence="1">
    <location>
        <begin position="433"/>
        <end position="442"/>
    </location>
</feature>
<keyword evidence="5" id="KW-1185">Reference proteome</keyword>
<feature type="region of interest" description="Disordered" evidence="1">
    <location>
        <begin position="402"/>
        <end position="486"/>
    </location>
</feature>
<protein>
    <submittedName>
        <fullName evidence="4">MlaD family protein</fullName>
    </submittedName>
</protein>
<reference evidence="4 5" key="1">
    <citation type="submission" date="2022-11" db="EMBL/GenBank/DDBJ databases">
        <title>Mycobacterium sp. nov.</title>
        <authorList>
            <person name="Papic B."/>
            <person name="Spicic S."/>
            <person name="Duvnjak S."/>
        </authorList>
    </citation>
    <scope>NUCLEOTIDE SEQUENCE [LARGE SCALE GENOMIC DNA]</scope>
    <source>
        <strain evidence="4 5">CVI_P4</strain>
    </source>
</reference>
<evidence type="ECO:0000259" key="2">
    <source>
        <dbReference type="Pfam" id="PF02470"/>
    </source>
</evidence>
<organism evidence="4 5">
    <name type="scientific">Mycobacterium pinniadriaticum</name>
    <dbReference type="NCBI Taxonomy" id="2994102"/>
    <lineage>
        <taxon>Bacteria</taxon>
        <taxon>Bacillati</taxon>
        <taxon>Actinomycetota</taxon>
        <taxon>Actinomycetes</taxon>
        <taxon>Mycobacteriales</taxon>
        <taxon>Mycobacteriaceae</taxon>
        <taxon>Mycobacterium</taxon>
    </lineage>
</organism>
<dbReference type="Pfam" id="PF02470">
    <property type="entry name" value="MlaD"/>
    <property type="match status" value="1"/>
</dbReference>
<evidence type="ECO:0000313" key="5">
    <source>
        <dbReference type="Proteomes" id="UP001300745"/>
    </source>
</evidence>
<feature type="domain" description="Mce/MlaD" evidence="2">
    <location>
        <begin position="41"/>
        <end position="115"/>
    </location>
</feature>
<dbReference type="InterPro" id="IPR005693">
    <property type="entry name" value="Mce"/>
</dbReference>
<dbReference type="NCBIfam" id="TIGR00996">
    <property type="entry name" value="Mtu_fam_mce"/>
    <property type="match status" value="1"/>
</dbReference>
<dbReference type="EMBL" id="JAPJDO010000033">
    <property type="protein sequence ID" value="MCX2940100.1"/>
    <property type="molecule type" value="Genomic_DNA"/>
</dbReference>
<comment type="caution">
    <text evidence="4">The sequence shown here is derived from an EMBL/GenBank/DDBJ whole genome shotgun (WGS) entry which is preliminary data.</text>
</comment>
<accession>A0ABT3SKP5</accession>
<dbReference type="Pfam" id="PF11887">
    <property type="entry name" value="Mce4_CUP1"/>
    <property type="match status" value="1"/>
</dbReference>
<dbReference type="PANTHER" id="PTHR33371:SF16">
    <property type="entry name" value="MCE-FAMILY PROTEIN MCE3F"/>
    <property type="match status" value="1"/>
</dbReference>
<dbReference type="PANTHER" id="PTHR33371">
    <property type="entry name" value="INTERMEMBRANE PHOSPHOLIPID TRANSPORT SYSTEM BINDING PROTEIN MLAD-RELATED"/>
    <property type="match status" value="1"/>
</dbReference>
<name>A0ABT3SKP5_9MYCO</name>
<dbReference type="Proteomes" id="UP001300745">
    <property type="component" value="Unassembled WGS sequence"/>
</dbReference>
<feature type="domain" description="Mammalian cell entry C-terminal" evidence="3">
    <location>
        <begin position="121"/>
        <end position="290"/>
    </location>
</feature>
<dbReference type="RefSeq" id="WP_265999916.1">
    <property type="nucleotide sequence ID" value="NZ_JAPJDN010000033.1"/>
</dbReference>
<sequence length="486" mass="51992">MRMNRRIWTQLAILITISTISFTVMAIGYMRLPNLLFGVGHYTVTVQLPEAGGLYQRANVTYSGTEVGLVKEVRLTKSGVDAVLSLRSDVKIPADLDAQVHSRTSVGEQYIALQPRAGDGPPLKNGDVIPRDRTSVPPDVNSLLDATSRGLKAIPGDNLKTTIDEASTAFGGLGPEISRIVKGSTSLALDARQNLGELTNVIDNVGPVLDTQTATSNSVQAWAAHLATITQQLSDNDSSVRSVLQNGPAAAEQARQLFDRLQPTVPILLANMASIAPVLVTYQPNLEQVLVLLPMSTALMQGIGVANWNTKQDYKGAYLSFNLNLNLPPPCTTGFLPAQQQRSSSYEDYPERPPGDLYCRVPQDAMFNVRGARNLPCETRPGKRAPTVKMCESDENYVPLNDGYNWKGDPNATLSGQDVPQLSPGPQLSAPLPSGPAPPPIPAATYDPATGTYVAPDGQMHRQSDLAAGAAKPGTWQSMLLPPPGG</sequence>
<gene>
    <name evidence="4" type="ORF">ORI27_25725</name>
</gene>
<evidence type="ECO:0000259" key="3">
    <source>
        <dbReference type="Pfam" id="PF11887"/>
    </source>
</evidence>
<dbReference type="InterPro" id="IPR052336">
    <property type="entry name" value="MlaD_Phospholipid_Transporter"/>
</dbReference>
<feature type="compositionally biased region" description="Low complexity" evidence="1">
    <location>
        <begin position="420"/>
        <end position="432"/>
    </location>
</feature>
<evidence type="ECO:0000256" key="1">
    <source>
        <dbReference type="SAM" id="MobiDB-lite"/>
    </source>
</evidence>
<evidence type="ECO:0000313" key="4">
    <source>
        <dbReference type="EMBL" id="MCX2940100.1"/>
    </source>
</evidence>
<dbReference type="InterPro" id="IPR003399">
    <property type="entry name" value="Mce/MlaD"/>
</dbReference>
<dbReference type="InterPro" id="IPR024516">
    <property type="entry name" value="Mce_C"/>
</dbReference>